<reference evidence="1" key="1">
    <citation type="journal article" date="2019" name="bioRxiv">
        <title>The Genome of the Zebra Mussel, Dreissena polymorpha: A Resource for Invasive Species Research.</title>
        <authorList>
            <person name="McCartney M.A."/>
            <person name="Auch B."/>
            <person name="Kono T."/>
            <person name="Mallez S."/>
            <person name="Zhang Y."/>
            <person name="Obille A."/>
            <person name="Becker A."/>
            <person name="Abrahante J.E."/>
            <person name="Garbe J."/>
            <person name="Badalamenti J.P."/>
            <person name="Herman A."/>
            <person name="Mangelson H."/>
            <person name="Liachko I."/>
            <person name="Sullivan S."/>
            <person name="Sone E.D."/>
            <person name="Koren S."/>
            <person name="Silverstein K.A.T."/>
            <person name="Beckman K.B."/>
            <person name="Gohl D.M."/>
        </authorList>
    </citation>
    <scope>NUCLEOTIDE SEQUENCE</scope>
    <source>
        <strain evidence="1">Duluth1</strain>
        <tissue evidence="1">Whole animal</tissue>
    </source>
</reference>
<dbReference type="EMBL" id="JAIWYP010000008">
    <property type="protein sequence ID" value="KAH3784806.1"/>
    <property type="molecule type" value="Genomic_DNA"/>
</dbReference>
<evidence type="ECO:0000313" key="1">
    <source>
        <dbReference type="EMBL" id="KAH3784806.1"/>
    </source>
</evidence>
<organism evidence="1 2">
    <name type="scientific">Dreissena polymorpha</name>
    <name type="common">Zebra mussel</name>
    <name type="synonym">Mytilus polymorpha</name>
    <dbReference type="NCBI Taxonomy" id="45954"/>
    <lineage>
        <taxon>Eukaryota</taxon>
        <taxon>Metazoa</taxon>
        <taxon>Spiralia</taxon>
        <taxon>Lophotrochozoa</taxon>
        <taxon>Mollusca</taxon>
        <taxon>Bivalvia</taxon>
        <taxon>Autobranchia</taxon>
        <taxon>Heteroconchia</taxon>
        <taxon>Euheterodonta</taxon>
        <taxon>Imparidentia</taxon>
        <taxon>Neoheterodontei</taxon>
        <taxon>Myida</taxon>
        <taxon>Dreissenoidea</taxon>
        <taxon>Dreissenidae</taxon>
        <taxon>Dreissena</taxon>
    </lineage>
</organism>
<evidence type="ECO:0000313" key="2">
    <source>
        <dbReference type="Proteomes" id="UP000828390"/>
    </source>
</evidence>
<sequence length="67" mass="7557">MAETVQDELPEWGKAIGVRQLLKMSELRRLKQPNTHMTDLPQSAADIHRPVVNHIFIASQPVKNASI</sequence>
<dbReference type="AlphaFoldDB" id="A0A9D4IQV2"/>
<protein>
    <submittedName>
        <fullName evidence="1">Uncharacterized protein</fullName>
    </submittedName>
</protein>
<keyword evidence="2" id="KW-1185">Reference proteome</keyword>
<dbReference type="Proteomes" id="UP000828390">
    <property type="component" value="Unassembled WGS sequence"/>
</dbReference>
<comment type="caution">
    <text evidence="1">The sequence shown here is derived from an EMBL/GenBank/DDBJ whole genome shotgun (WGS) entry which is preliminary data.</text>
</comment>
<accession>A0A9D4IQV2</accession>
<proteinExistence type="predicted"/>
<reference evidence="1" key="2">
    <citation type="submission" date="2020-11" db="EMBL/GenBank/DDBJ databases">
        <authorList>
            <person name="McCartney M.A."/>
            <person name="Auch B."/>
            <person name="Kono T."/>
            <person name="Mallez S."/>
            <person name="Becker A."/>
            <person name="Gohl D.M."/>
            <person name="Silverstein K.A.T."/>
            <person name="Koren S."/>
            <person name="Bechman K.B."/>
            <person name="Herman A."/>
            <person name="Abrahante J.E."/>
            <person name="Garbe J."/>
        </authorList>
    </citation>
    <scope>NUCLEOTIDE SEQUENCE</scope>
    <source>
        <strain evidence="1">Duluth1</strain>
        <tissue evidence="1">Whole animal</tissue>
    </source>
</reference>
<name>A0A9D4IQV2_DREPO</name>
<gene>
    <name evidence="1" type="ORF">DPMN_162877</name>
</gene>